<name>A0A1G7ZMH0_9BURK</name>
<accession>A0A1G7ZMH0</accession>
<dbReference type="EMBL" id="FNCJ01000007">
    <property type="protein sequence ID" value="SDH09961.1"/>
    <property type="molecule type" value="Genomic_DNA"/>
</dbReference>
<dbReference type="RefSeq" id="WP_090685754.1">
    <property type="nucleotide sequence ID" value="NZ_FNCJ01000007.1"/>
</dbReference>
<evidence type="ECO:0000313" key="2">
    <source>
        <dbReference type="EMBL" id="SDH09961.1"/>
    </source>
</evidence>
<reference evidence="2 3" key="1">
    <citation type="submission" date="2016-10" db="EMBL/GenBank/DDBJ databases">
        <authorList>
            <person name="de Groot N.N."/>
        </authorList>
    </citation>
    <scope>NUCLEOTIDE SEQUENCE [LARGE SCALE GENOMIC DNA]</scope>
    <source>
        <strain evidence="2 3">LMG 2247</strain>
    </source>
</reference>
<dbReference type="AlphaFoldDB" id="A0A1G7ZMH0"/>
<sequence length="220" mass="25009">MPRKKRESVENISPLRPAPPEILFDESNWTKHFVPADGLAEWVAKTLMDESSPLYNEDHKHLHYADIEYLWAAVENKRQMRRVVGQCEEVTFRCGAWQKGRQEQQMKEWFGRVPAYLITLDANYARECSDIEFCALIEHELFHIAHKPDEFDQPAFTKDGLPKIGIQSHDVEEFVGIVRRYGVGAAAGKTAALVEAAKRAPEIGNVDIARMCGTCLLRAA</sequence>
<dbReference type="InterPro" id="IPR043998">
    <property type="entry name" value="Put_Metallopep"/>
</dbReference>
<protein>
    <recommendedName>
        <fullName evidence="1">Putative phage metallopeptidase domain-containing protein</fullName>
    </recommendedName>
</protein>
<organism evidence="2 3">
    <name type="scientific">Paraburkholderia phenazinium</name>
    <dbReference type="NCBI Taxonomy" id="60549"/>
    <lineage>
        <taxon>Bacteria</taxon>
        <taxon>Pseudomonadati</taxon>
        <taxon>Pseudomonadota</taxon>
        <taxon>Betaproteobacteria</taxon>
        <taxon>Burkholderiales</taxon>
        <taxon>Burkholderiaceae</taxon>
        <taxon>Paraburkholderia</taxon>
    </lineage>
</organism>
<evidence type="ECO:0000259" key="1">
    <source>
        <dbReference type="Pfam" id="PF18894"/>
    </source>
</evidence>
<feature type="domain" description="Putative phage metallopeptidase" evidence="1">
    <location>
        <begin position="41"/>
        <end position="198"/>
    </location>
</feature>
<proteinExistence type="predicted"/>
<evidence type="ECO:0000313" key="3">
    <source>
        <dbReference type="Proteomes" id="UP000199706"/>
    </source>
</evidence>
<dbReference type="Pfam" id="PF18894">
    <property type="entry name" value="PhageMetallopep"/>
    <property type="match status" value="1"/>
</dbReference>
<dbReference type="OrthoDB" id="6933687at2"/>
<gene>
    <name evidence="2" type="ORF">SAMN05216466_10795</name>
</gene>
<dbReference type="Proteomes" id="UP000199706">
    <property type="component" value="Unassembled WGS sequence"/>
</dbReference>